<proteinExistence type="predicted"/>
<evidence type="ECO:0000313" key="1">
    <source>
        <dbReference type="EMBL" id="AKF13630.2"/>
    </source>
</evidence>
<dbReference type="GeneID" id="26639102"/>
<organism evidence="1 2">
    <name type="scientific">Sinorhizobium phage phiN3</name>
    <dbReference type="NCBI Taxonomy" id="1647405"/>
    <lineage>
        <taxon>Viruses</taxon>
        <taxon>Duplodnaviria</taxon>
        <taxon>Heunggongvirae</taxon>
        <taxon>Uroviricota</taxon>
        <taxon>Caudoviricetes</taxon>
        <taxon>Emdodecavirus</taxon>
        <taxon>Emdodecavirus N3</taxon>
    </lineage>
</organism>
<sequence>MELFLRKYQSGEPFQLMDGSRVTFTFDESVYNSIQDQNFKVTFECDGKQYRFSNIAKNEEFGGGDCNLARENTQIEKLSERIKSLGAVDIQFSDVTYTVVDCVSTPGTPKADFHFITENGDDCLWTSHKHGTDATHFQQWGGMSQRREPEVHAHEEVQSFIEDVKSKYPEGLPNKTSLFRRIKSPELKMMSAYGNAYGSGDYGPQNVTLVCQGDVKIENSKICAYRLHENGDELKYSFEPVLSAVYKGDRNDSGIPNTRLGIIPLGSRTMTSKI</sequence>
<keyword evidence="2" id="KW-1185">Reference proteome</keyword>
<dbReference type="OrthoDB" id="33971at10239"/>
<name>A0A0F6WD39_9CAUD</name>
<evidence type="ECO:0000313" key="2">
    <source>
        <dbReference type="Proteomes" id="UP000202958"/>
    </source>
</evidence>
<gene>
    <name evidence="1" type="ORF">PHIN3_367</name>
</gene>
<protein>
    <submittedName>
        <fullName evidence="1">Uncharacterized protein</fullName>
    </submittedName>
</protein>
<reference evidence="1 2" key="1">
    <citation type="submission" date="2015-04" db="EMBL/GenBank/DDBJ databases">
        <authorList>
            <person name="Hodson T.S."/>
            <person name="Hyde J.R."/>
            <person name="Schouten J.T."/>
            <person name="Crockett J.T."/>
            <person name="Smith T.A."/>
            <person name="Merrill B.D."/>
            <person name="Crook M.B."/>
            <person name="Griffitts J.S."/>
            <person name="Burnett S.H."/>
            <person name="Grose J.H."/>
            <person name="Breakwell D.P."/>
        </authorList>
    </citation>
    <scope>NUCLEOTIDE SEQUENCE [LARGE SCALE GENOMIC DNA]</scope>
</reference>
<dbReference type="EMBL" id="KR052482">
    <property type="protein sequence ID" value="AKF13630.2"/>
    <property type="molecule type" value="Genomic_DNA"/>
</dbReference>
<accession>A0A0F6WD39</accession>
<dbReference type="Proteomes" id="UP000202958">
    <property type="component" value="Segment"/>
</dbReference>
<dbReference type="KEGG" id="vg:26639102"/>
<dbReference type="RefSeq" id="YP_009212607.1">
    <property type="nucleotide sequence ID" value="NC_028945.1"/>
</dbReference>